<sequence>CGEKFGLIGGADGTGRTCYALHRMFSYNAEKNECILFFYGGCNGNRNIFASKKKCEEYCVE</sequence>
<feature type="non-terminal residue" evidence="2">
    <location>
        <position position="1"/>
    </location>
</feature>
<organism evidence="2 3">
    <name type="scientific">Drosophila busckii</name>
    <name type="common">Fruit fly</name>
    <dbReference type="NCBI Taxonomy" id="30019"/>
    <lineage>
        <taxon>Eukaryota</taxon>
        <taxon>Metazoa</taxon>
        <taxon>Ecdysozoa</taxon>
        <taxon>Arthropoda</taxon>
        <taxon>Hexapoda</taxon>
        <taxon>Insecta</taxon>
        <taxon>Pterygota</taxon>
        <taxon>Neoptera</taxon>
        <taxon>Endopterygota</taxon>
        <taxon>Diptera</taxon>
        <taxon>Brachycera</taxon>
        <taxon>Muscomorpha</taxon>
        <taxon>Ephydroidea</taxon>
        <taxon>Drosophilidae</taxon>
        <taxon>Drosophila</taxon>
    </lineage>
</organism>
<dbReference type="Proteomes" id="UP000494163">
    <property type="component" value="Chromosome 2L"/>
</dbReference>
<dbReference type="Gene3D" id="4.10.410.10">
    <property type="entry name" value="Pancreatic trypsin inhibitor Kunitz domain"/>
    <property type="match status" value="1"/>
</dbReference>
<evidence type="ECO:0000259" key="1">
    <source>
        <dbReference type="PROSITE" id="PS50279"/>
    </source>
</evidence>
<feature type="domain" description="BPTI/Kunitz inhibitor" evidence="1">
    <location>
        <begin position="14"/>
        <end position="59"/>
    </location>
</feature>
<dbReference type="AlphaFoldDB" id="A0A0M4E4M6"/>
<reference evidence="2 3" key="1">
    <citation type="submission" date="2015-08" db="EMBL/GenBank/DDBJ databases">
        <title>Ancestral chromatin configuration constrains chromatin evolution on differentiating sex chromosomes in Drosophila.</title>
        <authorList>
            <person name="Zhou Q."/>
            <person name="Bachtrog D."/>
        </authorList>
    </citation>
    <scope>NUCLEOTIDE SEQUENCE [LARGE SCALE GENOMIC DNA]</scope>
    <source>
        <tissue evidence="2">Whole larvae</tissue>
    </source>
</reference>
<dbReference type="PROSITE" id="PS50279">
    <property type="entry name" value="BPTI_KUNITZ_2"/>
    <property type="match status" value="1"/>
</dbReference>
<evidence type="ECO:0000313" key="2">
    <source>
        <dbReference type="EMBL" id="ALC38858.1"/>
    </source>
</evidence>
<accession>A0A0M4E4M6</accession>
<dbReference type="PROSITE" id="PS00280">
    <property type="entry name" value="BPTI_KUNITZ_1"/>
    <property type="match status" value="1"/>
</dbReference>
<dbReference type="GO" id="GO:0004867">
    <property type="term" value="F:serine-type endopeptidase inhibitor activity"/>
    <property type="evidence" value="ECO:0007669"/>
    <property type="project" value="InterPro"/>
</dbReference>
<dbReference type="InterPro" id="IPR002223">
    <property type="entry name" value="Kunitz_BPTI"/>
</dbReference>
<keyword evidence="3" id="KW-1185">Reference proteome</keyword>
<dbReference type="CDD" id="cd00109">
    <property type="entry name" value="Kunitz-type"/>
    <property type="match status" value="1"/>
</dbReference>
<dbReference type="SMR" id="A0A0M4E4M6"/>
<dbReference type="InterPro" id="IPR020901">
    <property type="entry name" value="Prtase_inh_Kunz-CS"/>
</dbReference>
<proteinExistence type="predicted"/>
<evidence type="ECO:0000313" key="3">
    <source>
        <dbReference type="Proteomes" id="UP000494163"/>
    </source>
</evidence>
<name>A0A0M4E4M6_DROBS</name>
<dbReference type="InterPro" id="IPR036880">
    <property type="entry name" value="Kunitz_BPTI_sf"/>
</dbReference>
<dbReference type="PRINTS" id="PR00759">
    <property type="entry name" value="BASICPTASE"/>
</dbReference>
<dbReference type="EMBL" id="CP012523">
    <property type="protein sequence ID" value="ALC38858.1"/>
    <property type="molecule type" value="Genomic_DNA"/>
</dbReference>
<dbReference type="Pfam" id="PF00014">
    <property type="entry name" value="Kunitz_BPTI"/>
    <property type="match status" value="1"/>
</dbReference>
<gene>
    <name evidence="2" type="ORF">Dbus_chr2Lg943</name>
</gene>
<dbReference type="SUPFAM" id="SSF57362">
    <property type="entry name" value="BPTI-like"/>
    <property type="match status" value="1"/>
</dbReference>
<dbReference type="SMART" id="SM00131">
    <property type="entry name" value="KU"/>
    <property type="match status" value="1"/>
</dbReference>
<protein>
    <submittedName>
        <fullName evidence="2">CG16704</fullName>
    </submittedName>
</protein>